<feature type="region of interest" description="Disordered" evidence="3">
    <location>
        <begin position="559"/>
        <end position="610"/>
    </location>
</feature>
<feature type="compositionally biased region" description="Low complexity" evidence="3">
    <location>
        <begin position="260"/>
        <end position="271"/>
    </location>
</feature>
<dbReference type="AlphaFoldDB" id="A0A507CHM7"/>
<dbReference type="Pfam" id="PF04818">
    <property type="entry name" value="CID"/>
    <property type="match status" value="1"/>
</dbReference>
<proteinExistence type="predicted"/>
<feature type="region of interest" description="Disordered" evidence="3">
    <location>
        <begin position="629"/>
        <end position="688"/>
    </location>
</feature>
<evidence type="ECO:0000256" key="3">
    <source>
        <dbReference type="SAM" id="MobiDB-lite"/>
    </source>
</evidence>
<dbReference type="InterPro" id="IPR006569">
    <property type="entry name" value="CID_dom"/>
</dbReference>
<feature type="compositionally biased region" description="Low complexity" evidence="3">
    <location>
        <begin position="340"/>
        <end position="355"/>
    </location>
</feature>
<dbReference type="InterPro" id="IPR012677">
    <property type="entry name" value="Nucleotide-bd_a/b_plait_sf"/>
</dbReference>
<dbReference type="GO" id="GO:0003723">
    <property type="term" value="F:RNA binding"/>
    <property type="evidence" value="ECO:0007669"/>
    <property type="project" value="UniProtKB-UniRule"/>
</dbReference>
<dbReference type="InterPro" id="IPR008942">
    <property type="entry name" value="ENTH_VHS"/>
</dbReference>
<dbReference type="Gene3D" id="1.25.40.90">
    <property type="match status" value="1"/>
</dbReference>
<evidence type="ECO:0000313" key="7">
    <source>
        <dbReference type="Proteomes" id="UP000319731"/>
    </source>
</evidence>
<dbReference type="SUPFAM" id="SSF48464">
    <property type="entry name" value="ENTH/VHS domain"/>
    <property type="match status" value="1"/>
</dbReference>
<keyword evidence="1 2" id="KW-0694">RNA-binding</keyword>
<dbReference type="InterPro" id="IPR048892">
    <property type="entry name" value="Nrd1_Seb1_dom2"/>
</dbReference>
<feature type="domain" description="CID" evidence="5">
    <location>
        <begin position="1"/>
        <end position="137"/>
    </location>
</feature>
<dbReference type="GO" id="GO:0005634">
    <property type="term" value="C:nucleus"/>
    <property type="evidence" value="ECO:0007669"/>
    <property type="project" value="TreeGrafter"/>
</dbReference>
<dbReference type="STRING" id="1806994.A0A507CHM7"/>
<dbReference type="GeneID" id="42001852"/>
<keyword evidence="7" id="KW-1185">Reference proteome</keyword>
<dbReference type="Pfam" id="PF21380">
    <property type="entry name" value="Nrd1-Seb1_dom2"/>
    <property type="match status" value="1"/>
</dbReference>
<feature type="compositionally biased region" description="Low complexity" evidence="3">
    <location>
        <begin position="646"/>
        <end position="660"/>
    </location>
</feature>
<reference evidence="6 7" key="1">
    <citation type="journal article" date="2019" name="Sci. Rep.">
        <title>Comparative genomics of chytrid fungi reveal insights into the obligate biotrophic and pathogenic lifestyle of Synchytrium endobioticum.</title>
        <authorList>
            <person name="van de Vossenberg B.T.L.H."/>
            <person name="Warris S."/>
            <person name="Nguyen H.D.T."/>
            <person name="van Gent-Pelzer M.P.E."/>
            <person name="Joly D.L."/>
            <person name="van de Geest H.C."/>
            <person name="Bonants P.J.M."/>
            <person name="Smith D.S."/>
            <person name="Levesque C.A."/>
            <person name="van der Lee T.A.J."/>
        </authorList>
    </citation>
    <scope>NUCLEOTIDE SEQUENCE [LARGE SCALE GENOMIC DNA]</scope>
    <source>
        <strain evidence="6 7">JEL517</strain>
    </source>
</reference>
<dbReference type="EMBL" id="QEAO01000002">
    <property type="protein sequence ID" value="TPX37554.1"/>
    <property type="molecule type" value="Genomic_DNA"/>
</dbReference>
<evidence type="ECO:0000259" key="4">
    <source>
        <dbReference type="PROSITE" id="PS50102"/>
    </source>
</evidence>
<comment type="caution">
    <text evidence="6">The sequence shown here is derived from an EMBL/GenBank/DDBJ whole genome shotgun (WGS) entry which is preliminary data.</text>
</comment>
<dbReference type="InterPro" id="IPR000504">
    <property type="entry name" value="RRM_dom"/>
</dbReference>
<dbReference type="OrthoDB" id="79367at2759"/>
<name>A0A507CHM7_9FUNG</name>
<evidence type="ECO:0000256" key="1">
    <source>
        <dbReference type="ARBA" id="ARBA00022884"/>
    </source>
</evidence>
<dbReference type="SUPFAM" id="SSF54928">
    <property type="entry name" value="RNA-binding domain, RBD"/>
    <property type="match status" value="1"/>
</dbReference>
<dbReference type="PROSITE" id="PS51391">
    <property type="entry name" value="CID"/>
    <property type="match status" value="1"/>
</dbReference>
<dbReference type="InterPro" id="IPR051485">
    <property type="entry name" value="SR-CTD_assoc_factor"/>
</dbReference>
<dbReference type="PROSITE" id="PS50102">
    <property type="entry name" value="RRM"/>
    <property type="match status" value="1"/>
</dbReference>
<feature type="domain" description="RRM" evidence="4">
    <location>
        <begin position="418"/>
        <end position="490"/>
    </location>
</feature>
<dbReference type="PANTHER" id="PTHR23140">
    <property type="entry name" value="RNA PROCESSING PROTEIN LD23810P"/>
    <property type="match status" value="1"/>
</dbReference>
<protein>
    <recommendedName>
        <fullName evidence="8">CID domain-containing protein</fullName>
    </recommendedName>
</protein>
<dbReference type="RefSeq" id="XP_031027465.1">
    <property type="nucleotide sequence ID" value="XM_031166555.1"/>
</dbReference>
<dbReference type="SMART" id="SM00582">
    <property type="entry name" value="RPR"/>
    <property type="match status" value="1"/>
</dbReference>
<evidence type="ECO:0008006" key="8">
    <source>
        <dbReference type="Google" id="ProtNLM"/>
    </source>
</evidence>
<sequence>MSEVREFEAELQTLLENRPPVSLSKMQSLIRLATKHSKHYKEVVAAIEKFGQTCPKEYKLPTLYVVDAVARAAHKAGNQEPFVRRFEERLENMFQFIAHAEGKDKDKMKRVVSLWKQSGLFNTDMLSNIEQVFLTGQPPAAPPAAYSAFGSPAVPAASPFTPSAAPALGFGGNNPDQVAAVAQLTQLQAQNPGADMTTLVGMMGPNAAHLVGLIQQAEHQLVQQFIATMGSTPEALNQSLVAAAQTNQIPNLTVGLSGLPAAPSNNNNNSNGYVKQESSKRKASADESGTLDFDYEEVEEAPRTRQPLPTSTQPAAASTTSQPAAATTATGRQRAWKPISANTASSATSTPVAGAATTPISAQPVQQHMPDPTMGASTAAPLLPGQKTVDITNWDGDGTAPPRPDPNLPSNMLRVVSRTIYVGGITTAITRDRLKAVFETSGRVDTVMINYPKYNAFVKMYTRAEAAVAKDALNRVMVEGSILKMGWGCGFGPKPYFDYNVGESFIPINDLTEMDIKWLMSSKRGGGTIEGGMVIEEPDVGYVPPSGQTGGPSAAAIFRATRTGPPPRHESDGRGGGGGYQRNIPVMAEGGDSYRPAHSSSSHASGGGGGGYSGADYGGYEYESQYDYNASGGGGGGHGGGGGSHYSGSGADYGGYDSSYGGQGYARGSKRGNEAQAWSGQDKRGKYQ</sequence>
<feature type="region of interest" description="Disordered" evidence="3">
    <location>
        <begin position="387"/>
        <end position="411"/>
    </location>
</feature>
<accession>A0A507CHM7</accession>
<dbReference type="Proteomes" id="UP000319731">
    <property type="component" value="Unassembled WGS sequence"/>
</dbReference>
<evidence type="ECO:0000259" key="5">
    <source>
        <dbReference type="PROSITE" id="PS51391"/>
    </source>
</evidence>
<feature type="compositionally biased region" description="Gly residues" evidence="3">
    <location>
        <begin position="631"/>
        <end position="645"/>
    </location>
</feature>
<feature type="region of interest" description="Disordered" evidence="3">
    <location>
        <begin position="260"/>
        <end position="355"/>
    </location>
</feature>
<organism evidence="6 7">
    <name type="scientific">Synchytrium microbalum</name>
    <dbReference type="NCBI Taxonomy" id="1806994"/>
    <lineage>
        <taxon>Eukaryota</taxon>
        <taxon>Fungi</taxon>
        <taxon>Fungi incertae sedis</taxon>
        <taxon>Chytridiomycota</taxon>
        <taxon>Chytridiomycota incertae sedis</taxon>
        <taxon>Chytridiomycetes</taxon>
        <taxon>Synchytriales</taxon>
        <taxon>Synchytriaceae</taxon>
        <taxon>Synchytrium</taxon>
    </lineage>
</organism>
<dbReference type="SMART" id="SM00360">
    <property type="entry name" value="RRM"/>
    <property type="match status" value="1"/>
</dbReference>
<gene>
    <name evidence="6" type="ORF">SmJEL517_g00626</name>
</gene>
<feature type="compositionally biased region" description="Low complexity" evidence="3">
    <location>
        <begin position="309"/>
        <end position="330"/>
    </location>
</feature>
<dbReference type="Gene3D" id="3.30.70.330">
    <property type="match status" value="1"/>
</dbReference>
<evidence type="ECO:0000256" key="2">
    <source>
        <dbReference type="PROSITE-ProRule" id="PRU00176"/>
    </source>
</evidence>
<dbReference type="InterPro" id="IPR035979">
    <property type="entry name" value="RBD_domain_sf"/>
</dbReference>
<dbReference type="PANTHER" id="PTHR23140:SF4">
    <property type="entry name" value="PROTEIN CBR-NRD-1"/>
    <property type="match status" value="1"/>
</dbReference>
<dbReference type="Pfam" id="PF00076">
    <property type="entry name" value="RRM_1"/>
    <property type="match status" value="1"/>
</dbReference>
<evidence type="ECO:0000313" key="6">
    <source>
        <dbReference type="EMBL" id="TPX37554.1"/>
    </source>
</evidence>